<reference evidence="2" key="1">
    <citation type="submission" date="2021-02" db="EMBL/GenBank/DDBJ databases">
        <authorList>
            <person name="Dougan E. K."/>
            <person name="Rhodes N."/>
            <person name="Thang M."/>
            <person name="Chan C."/>
        </authorList>
    </citation>
    <scope>NUCLEOTIDE SEQUENCE</scope>
</reference>
<gene>
    <name evidence="2" type="primary">HERC1</name>
    <name evidence="2" type="ORF">SNEC2469_LOCUS31858</name>
</gene>
<evidence type="ECO:0000313" key="2">
    <source>
        <dbReference type="EMBL" id="CAE7922431.1"/>
    </source>
</evidence>
<organism evidence="2 3">
    <name type="scientific">Symbiodinium necroappetens</name>
    <dbReference type="NCBI Taxonomy" id="1628268"/>
    <lineage>
        <taxon>Eukaryota</taxon>
        <taxon>Sar</taxon>
        <taxon>Alveolata</taxon>
        <taxon>Dinophyceae</taxon>
        <taxon>Suessiales</taxon>
        <taxon>Symbiodiniaceae</taxon>
        <taxon>Symbiodinium</taxon>
    </lineage>
</organism>
<keyword evidence="3" id="KW-1185">Reference proteome</keyword>
<dbReference type="OrthoDB" id="424800at2759"/>
<dbReference type="AlphaFoldDB" id="A0A813BW05"/>
<dbReference type="InterPro" id="IPR011990">
    <property type="entry name" value="TPR-like_helical_dom_sf"/>
</dbReference>
<evidence type="ECO:0000256" key="1">
    <source>
        <dbReference type="SAM" id="MobiDB-lite"/>
    </source>
</evidence>
<protein>
    <submittedName>
        <fullName evidence="2">HERC1 protein</fullName>
    </submittedName>
</protein>
<dbReference type="Gene3D" id="1.25.40.10">
    <property type="entry name" value="Tetratricopeptide repeat domain"/>
    <property type="match status" value="1"/>
</dbReference>
<sequence length="1127" mass="121287">MPTGEMPEVAQLDGALADDAVRSTAQDLDCTSPSASSTMPMEDMREILTAVTQHSDLATALRQKGQAGRAVRTLERAVAMCAKAEQIHPAIAVEAARARVNLAAALSEAARHREAIAHIRKAQRGLDQILAWAEQCGDSDTGAKQIAGEASALRCAALVAESIELDLCPGAAADFDMPLSETTMLRETLTPKNRTVSLPQIGQKARREKKIRKDDKASKTHLPGAAKSSDVVGEKRQPVIKLSLRPRAAEERTDVFSDFLRGVEAEGVARLGALNDNWEDQAKRRLGQVHRRTRLQLDLMGDNDLKEKRYTSTGHQVFMKAMKKANKSWSDPAFRWSTICVPIMGGPASRVKRDAFTVSQMPLQKQMCKAYCSSKNEPDAVASEAPVVYESQPSRRTVDACHTDGSQTAAARTLIESAADAAAMVFESTPVSASADASSSHGAAPAESMVFESKPQESKADALHRAGTRTAADAEELIQSAADLWTSGQNLVYENTPAASDANVSHASLLQAPTSSVYESSPAASRADFISGNACLADSARTLIEDAAAKAELTMPKPKTPSAAAARATEARDTIEKVAASELSVGQSGACVFESQPAESMASACHGKDYSSGEEVTDDEEEDTKVVMLVRRLLVIVLMVGGWSSSGGTMAVVVESLVDTVTISRLGPLANQLLRACAACVIALETVTVLTAQLAAKAEVQRAQQRVKLLGGGEKPHLPPLPPTLRSADLQTKDVEQIQSAYHWRPVQIREHCFASDQPGRSLGTYVNTLSFNLAPQTLQGAKPLQIRLAAGNFTAQGAVWCYILEDSFVQCRGVVIGTCPKTHDPENGRNIRICRLPVEARPRRGLQFAALSREAYDVGGHITYTSSRVALTVTPDGWICGHSTREMEGAIDLSAIRFCKQGGISLTDEVTLHTVDVRGSRLVCLQGHLSECFYVLQSKRPLAMLPESCRPKEVLHFVTPGSGPGAFHLIQVRPTQGSGIGGDLMWKDGVWNHDEVHLTGIMYEVSADALSLSFLDASWSQEILRIFVAEFQKFLMAKFGSIDDAWDEAFDLNGLGVVNFTQFSVGCKKAGYVGNATRLWAAINDDHGDVICLDQLARNYLEPEPSDQLDIGRNGEDPPALENGAG</sequence>
<accession>A0A813BW05</accession>
<dbReference type="Proteomes" id="UP000601435">
    <property type="component" value="Unassembled WGS sequence"/>
</dbReference>
<dbReference type="EMBL" id="CAJNJA010078474">
    <property type="protein sequence ID" value="CAE7922431.1"/>
    <property type="molecule type" value="Genomic_DNA"/>
</dbReference>
<dbReference type="SUPFAM" id="SSF48452">
    <property type="entry name" value="TPR-like"/>
    <property type="match status" value="1"/>
</dbReference>
<comment type="caution">
    <text evidence="2">The sequence shown here is derived from an EMBL/GenBank/DDBJ whole genome shotgun (WGS) entry which is preliminary data.</text>
</comment>
<name>A0A813BW05_9DINO</name>
<evidence type="ECO:0000313" key="3">
    <source>
        <dbReference type="Proteomes" id="UP000601435"/>
    </source>
</evidence>
<feature type="region of interest" description="Disordered" evidence="1">
    <location>
        <begin position="201"/>
        <end position="231"/>
    </location>
</feature>
<proteinExistence type="predicted"/>
<feature type="region of interest" description="Disordered" evidence="1">
    <location>
        <begin position="1105"/>
        <end position="1127"/>
    </location>
</feature>